<dbReference type="PANTHER" id="PTHR30329">
    <property type="entry name" value="STATOR ELEMENT OF FLAGELLAR MOTOR COMPLEX"/>
    <property type="match status" value="1"/>
</dbReference>
<keyword evidence="3" id="KW-0998">Cell outer membrane</keyword>
<dbReference type="PRINTS" id="PR01021">
    <property type="entry name" value="OMPADOMAIN"/>
</dbReference>
<accession>A0A2W7TRG1</accession>
<gene>
    <name evidence="7" type="ORF">DOS84_14315</name>
</gene>
<evidence type="ECO:0000256" key="4">
    <source>
        <dbReference type="PROSITE-ProRule" id="PRU00473"/>
    </source>
</evidence>
<dbReference type="Gene3D" id="2.120.10.30">
    <property type="entry name" value="TolB, C-terminal domain"/>
    <property type="match status" value="1"/>
</dbReference>
<dbReference type="InterPro" id="IPR036737">
    <property type="entry name" value="OmpA-like_sf"/>
</dbReference>
<feature type="domain" description="OmpA-like" evidence="6">
    <location>
        <begin position="655"/>
        <end position="776"/>
    </location>
</feature>
<dbReference type="Proteomes" id="UP000249177">
    <property type="component" value="Unassembled WGS sequence"/>
</dbReference>
<dbReference type="Pfam" id="PF00691">
    <property type="entry name" value="OmpA"/>
    <property type="match status" value="1"/>
</dbReference>
<dbReference type="InterPro" id="IPR011990">
    <property type="entry name" value="TPR-like_helical_dom_sf"/>
</dbReference>
<dbReference type="SUPFAM" id="SSF49464">
    <property type="entry name" value="Carboxypeptidase regulatory domain-like"/>
    <property type="match status" value="1"/>
</dbReference>
<evidence type="ECO:0000256" key="5">
    <source>
        <dbReference type="SAM" id="Coils"/>
    </source>
</evidence>
<proteinExistence type="predicted"/>
<keyword evidence="8" id="KW-1185">Reference proteome</keyword>
<dbReference type="InterPro" id="IPR011042">
    <property type="entry name" value="6-blade_b-propeller_TolB-like"/>
</dbReference>
<organism evidence="7 8">
    <name type="scientific">Flavobacterium aquariorum</name>
    <dbReference type="NCBI Taxonomy" id="2217670"/>
    <lineage>
        <taxon>Bacteria</taxon>
        <taxon>Pseudomonadati</taxon>
        <taxon>Bacteroidota</taxon>
        <taxon>Flavobacteriia</taxon>
        <taxon>Flavobacteriales</taxon>
        <taxon>Flavobacteriaceae</taxon>
        <taxon>Flavobacterium</taxon>
    </lineage>
</organism>
<keyword evidence="2 4" id="KW-0472">Membrane</keyword>
<evidence type="ECO:0000313" key="8">
    <source>
        <dbReference type="Proteomes" id="UP000249177"/>
    </source>
</evidence>
<dbReference type="Gene3D" id="1.25.40.10">
    <property type="entry name" value="Tetratricopeptide repeat domain"/>
    <property type="match status" value="1"/>
</dbReference>
<evidence type="ECO:0000256" key="3">
    <source>
        <dbReference type="ARBA" id="ARBA00023237"/>
    </source>
</evidence>
<dbReference type="InterPro" id="IPR006665">
    <property type="entry name" value="OmpA-like"/>
</dbReference>
<dbReference type="OrthoDB" id="9809364at2"/>
<evidence type="ECO:0000256" key="2">
    <source>
        <dbReference type="ARBA" id="ARBA00023136"/>
    </source>
</evidence>
<dbReference type="PROSITE" id="PS51123">
    <property type="entry name" value="OMPA_2"/>
    <property type="match status" value="1"/>
</dbReference>
<protein>
    <submittedName>
        <fullName evidence="7">Flagellar motor protein MotB</fullName>
    </submittedName>
</protein>
<feature type="coiled-coil region" evidence="5">
    <location>
        <begin position="577"/>
        <end position="639"/>
    </location>
</feature>
<dbReference type="Gene3D" id="2.60.40.1120">
    <property type="entry name" value="Carboxypeptidase-like, regulatory domain"/>
    <property type="match status" value="1"/>
</dbReference>
<dbReference type="PANTHER" id="PTHR30329:SF21">
    <property type="entry name" value="LIPOPROTEIN YIAD-RELATED"/>
    <property type="match status" value="1"/>
</dbReference>
<evidence type="ECO:0000313" key="7">
    <source>
        <dbReference type="EMBL" id="PZX92628.1"/>
    </source>
</evidence>
<dbReference type="InterPro" id="IPR006664">
    <property type="entry name" value="OMP_bac"/>
</dbReference>
<dbReference type="InterPro" id="IPR050330">
    <property type="entry name" value="Bact_OuterMem_StrucFunc"/>
</dbReference>
<sequence length="776" mass="88099">MTNHQDFSKKVNMKRIYIILIVFSIQFIQAQQQDLQRANLLFTKTYYSAAIPLYEKISDKIQTEEVIQNLGDCYYFTNNYDKAQELYSLLLKSKGKELNEDYYFRYVQTLKAKGKYNEANDIMRKFYLASNNNVAIEKLEKDIKTLKNVSAIGQRFDIQNLAINTVNSEFGAVIFGDNLVFAAVKKKPNLFDKTYKWNNESYLNLVSIPLKNVNANDSIVAYFSKDLKSPMHESNAVFTKDGKFMYFTRNNSNNGRRGKNTDKISNIQIFRAEFVKDKWTNIVSLPFNGPDYSVEHPALSVDEKTLYFASDMPGTLGSFDIFSVSIAGSIYGKPMNLGEKINTPKREQFPFVSKDNKLYFSSNGHEGYGALDIFVSDIQDNSYSKALNVGLPVNSGYDDFAYYIDSDTKEGYFSSDRPGGKGKDDIYSLKETTELLIEDCKQYIAGVITDVDSHLVLENAFVILKNSANQELEKATTGSDGKFSFTIACDTNYSLLATKENYTENSKSFHISEERNKSNDGSMEIRSIEIIKKEEQVALEKKIAADLIVAQQLKAAELVALEQKKKADAIALQEKKIAEASALKEKKIADVNALKQKKKDEAIALESKRLADLEAAQQLKKEKIAADKKNKEIAAAKKKEKAAAIVAAEKDVVKDKDRLIIKTDPIYFDYNMWYIRKESKRILNRVVELMNKYPDMVIEIGSHTDNRGNAKFNADLSQKRADATRDYILEQGIPKNRILSKGYGESVPIVKCIPDNSCDEEQHELNRRSEFVIKNL</sequence>
<evidence type="ECO:0000259" key="6">
    <source>
        <dbReference type="PROSITE" id="PS51123"/>
    </source>
</evidence>
<keyword evidence="7" id="KW-0969">Cilium</keyword>
<dbReference type="SUPFAM" id="SSF103088">
    <property type="entry name" value="OmpA-like"/>
    <property type="match status" value="1"/>
</dbReference>
<evidence type="ECO:0000256" key="1">
    <source>
        <dbReference type="ARBA" id="ARBA00004442"/>
    </source>
</evidence>
<dbReference type="GO" id="GO:0009279">
    <property type="term" value="C:cell outer membrane"/>
    <property type="evidence" value="ECO:0007669"/>
    <property type="project" value="UniProtKB-SubCell"/>
</dbReference>
<dbReference type="Gene3D" id="3.30.1330.60">
    <property type="entry name" value="OmpA-like domain"/>
    <property type="match status" value="1"/>
</dbReference>
<dbReference type="CDD" id="cd07185">
    <property type="entry name" value="OmpA_C-like"/>
    <property type="match status" value="1"/>
</dbReference>
<dbReference type="InterPro" id="IPR011659">
    <property type="entry name" value="WD40"/>
</dbReference>
<dbReference type="InterPro" id="IPR008969">
    <property type="entry name" value="CarboxyPept-like_regulatory"/>
</dbReference>
<keyword evidence="7" id="KW-0282">Flagellum</keyword>
<reference evidence="7 8" key="1">
    <citation type="submission" date="2018-06" db="EMBL/GenBank/DDBJ databases">
        <title>Flavobacterium sp IMCC34762, genome.</title>
        <authorList>
            <person name="Joung Y."/>
            <person name="Cho J."/>
            <person name="Song J."/>
        </authorList>
    </citation>
    <scope>NUCLEOTIDE SEQUENCE [LARGE SCALE GENOMIC DNA]</scope>
    <source>
        <strain evidence="7 8">IMCC34762</strain>
    </source>
</reference>
<keyword evidence="7" id="KW-0966">Cell projection</keyword>
<dbReference type="AlphaFoldDB" id="A0A2W7TRG1"/>
<dbReference type="Pfam" id="PF07676">
    <property type="entry name" value="PD40"/>
    <property type="match status" value="2"/>
</dbReference>
<dbReference type="EMBL" id="QKXH01000009">
    <property type="protein sequence ID" value="PZX92628.1"/>
    <property type="molecule type" value="Genomic_DNA"/>
</dbReference>
<keyword evidence="5" id="KW-0175">Coiled coil</keyword>
<dbReference type="SUPFAM" id="SSF48452">
    <property type="entry name" value="TPR-like"/>
    <property type="match status" value="1"/>
</dbReference>
<comment type="caution">
    <text evidence="7">The sequence shown here is derived from an EMBL/GenBank/DDBJ whole genome shotgun (WGS) entry which is preliminary data.</text>
</comment>
<dbReference type="SUPFAM" id="SSF82171">
    <property type="entry name" value="DPP6 N-terminal domain-like"/>
    <property type="match status" value="1"/>
</dbReference>
<comment type="subcellular location">
    <subcellularLocation>
        <location evidence="1">Cell outer membrane</location>
    </subcellularLocation>
</comment>
<name>A0A2W7TRG1_9FLAO</name>